<evidence type="ECO:0000259" key="12">
    <source>
        <dbReference type="PROSITE" id="PS50191"/>
    </source>
</evidence>
<dbReference type="InterPro" id="IPR051336">
    <property type="entry name" value="RhoGEF_Guanine_NuclExch_SF"/>
</dbReference>
<dbReference type="GO" id="GO:0035556">
    <property type="term" value="P:intracellular signal transduction"/>
    <property type="evidence" value="ECO:0007669"/>
    <property type="project" value="InterPro"/>
</dbReference>
<dbReference type="PANTHER" id="PTHR22826">
    <property type="entry name" value="RHO GUANINE EXCHANGE FACTOR-RELATED"/>
    <property type="match status" value="1"/>
</dbReference>
<comment type="subcellular location">
    <subcellularLocation>
        <location evidence="1">Cytoplasm</location>
    </subcellularLocation>
</comment>
<dbReference type="InterPro" id="IPR035899">
    <property type="entry name" value="DBL_dom_sf"/>
</dbReference>
<dbReference type="SMART" id="SM00233">
    <property type="entry name" value="PH"/>
    <property type="match status" value="1"/>
</dbReference>
<dbReference type="PROSITE" id="PS50010">
    <property type="entry name" value="DH_2"/>
    <property type="match status" value="1"/>
</dbReference>
<dbReference type="Gene3D" id="1.20.58.60">
    <property type="match status" value="1"/>
</dbReference>
<dbReference type="GO" id="GO:0016358">
    <property type="term" value="P:dendrite development"/>
    <property type="evidence" value="ECO:0007669"/>
    <property type="project" value="TreeGrafter"/>
</dbReference>
<feature type="domain" description="SH3" evidence="9">
    <location>
        <begin position="1033"/>
        <end position="1126"/>
    </location>
</feature>
<keyword evidence="4" id="KW-0597">Phosphoprotein</keyword>
<evidence type="ECO:0000256" key="5">
    <source>
        <dbReference type="ARBA" id="ARBA00022658"/>
    </source>
</evidence>
<dbReference type="InterPro" id="IPR011993">
    <property type="entry name" value="PH-like_dom_sf"/>
</dbReference>
<dbReference type="SUPFAM" id="SSF52087">
    <property type="entry name" value="CRAL/TRIO domain"/>
    <property type="match status" value="1"/>
</dbReference>
<comment type="similarity">
    <text evidence="6">Belongs to the MCF2 family.</text>
</comment>
<dbReference type="Gene3D" id="3.40.525.10">
    <property type="entry name" value="CRAL-TRIO lipid binding domain"/>
    <property type="match status" value="1"/>
</dbReference>
<dbReference type="Proteomes" id="UP001066276">
    <property type="component" value="Chromosome 2_1"/>
</dbReference>
<reference evidence="13" key="1">
    <citation type="journal article" date="2022" name="bioRxiv">
        <title>Sequencing and chromosome-scale assembly of the giantPleurodeles waltlgenome.</title>
        <authorList>
            <person name="Brown T."/>
            <person name="Elewa A."/>
            <person name="Iarovenko S."/>
            <person name="Subramanian E."/>
            <person name="Araus A.J."/>
            <person name="Petzold A."/>
            <person name="Susuki M."/>
            <person name="Suzuki K.-i.T."/>
            <person name="Hayashi T."/>
            <person name="Toyoda A."/>
            <person name="Oliveira C."/>
            <person name="Osipova E."/>
            <person name="Leigh N.D."/>
            <person name="Simon A."/>
            <person name="Yun M.H."/>
        </authorList>
    </citation>
    <scope>NUCLEOTIDE SEQUENCE</scope>
    <source>
        <strain evidence="13">20211129_DDA</strain>
        <tissue evidence="13">Liver</tissue>
    </source>
</reference>
<evidence type="ECO:0000256" key="8">
    <source>
        <dbReference type="SAM" id="MobiDB-lite"/>
    </source>
</evidence>
<dbReference type="InterPro" id="IPR000219">
    <property type="entry name" value="DH_dom"/>
</dbReference>
<dbReference type="InterPro" id="IPR001452">
    <property type="entry name" value="SH3_domain"/>
</dbReference>
<dbReference type="InterPro" id="IPR001251">
    <property type="entry name" value="CRAL-TRIO_dom"/>
</dbReference>
<feature type="domain" description="DH" evidence="11">
    <location>
        <begin position="617"/>
        <end position="797"/>
    </location>
</feature>
<name>A0AAV7VBQ3_PLEWA</name>
<keyword evidence="14" id="KW-1185">Reference proteome</keyword>
<dbReference type="InterPro" id="IPR036028">
    <property type="entry name" value="SH3-like_dom_sf"/>
</dbReference>
<evidence type="ECO:0008006" key="15">
    <source>
        <dbReference type="Google" id="ProtNLM"/>
    </source>
</evidence>
<dbReference type="InterPro" id="IPR001849">
    <property type="entry name" value="PH_domain"/>
</dbReference>
<keyword evidence="5" id="KW-0344">Guanine-nucleotide releasing factor</keyword>
<dbReference type="PROSITE" id="PS50191">
    <property type="entry name" value="CRAL_TRIO"/>
    <property type="match status" value="1"/>
</dbReference>
<organism evidence="13 14">
    <name type="scientific">Pleurodeles waltl</name>
    <name type="common">Iberian ribbed newt</name>
    <dbReference type="NCBI Taxonomy" id="8319"/>
    <lineage>
        <taxon>Eukaryota</taxon>
        <taxon>Metazoa</taxon>
        <taxon>Chordata</taxon>
        <taxon>Craniata</taxon>
        <taxon>Vertebrata</taxon>
        <taxon>Euteleostomi</taxon>
        <taxon>Amphibia</taxon>
        <taxon>Batrachia</taxon>
        <taxon>Caudata</taxon>
        <taxon>Salamandroidea</taxon>
        <taxon>Salamandridae</taxon>
        <taxon>Pleurodelinae</taxon>
        <taxon>Pleurodeles</taxon>
    </lineage>
</organism>
<dbReference type="InterPro" id="IPR018159">
    <property type="entry name" value="Spectrin/alpha-actinin"/>
</dbReference>
<sequence length="1149" mass="132561">MAASQDLKKISALEMERYYCLLQAAALLDSSLQKVTFPICAKDIREHLMKELAFLSGGRGKEDCWIITCPENSTFHEAPEAILKQVLSYLTSIPSQNESDTKFILILDRRLDTWTSVRMSLQKLANSFPGNLHLVLVLRPTGFFQRTFTDIGFRFSQEDFILKLPVVMLSSVADLLKYIDEKQLTTEFGGTLEYCHSDWVIFRTAIESFALTVKDIAQMLQAFGTELAEAELPEDIYPIECILSMHTQRYCQLKDDIMKVTKEGNMLLHNLEESPNSTEDLEIRRERQVDWETVHRLLAQLREMETAFDGFWEKHQLKMEQYLELWKFEQNFQEIKKSTACLMDQQAELSDTGESLSDVKQRLSDLGTLDESLQDLSGKSQVVILHGNQLAANHHYALDLICQRCNELRHLSDSLTDEITRKHARLMRTLDLLIQLQQAQECCDEGAYLLANQQMDKCQSKEGAQRALQDIEKFIENSSIYLNQDPQDLLYEFEPILTAELKAQTQAVYIKLENVRGMFENRQAFLKRQADKHVRPVQLVAPRPESQPRARSPIFSPKHGADFNSTLKFSFDITLPGKKATRKSQGLRKIEVMHDYEEKRNSLQFSVSEHEDTLDTLKSHVIHELIETERVYVEELFTVLMGYRAEMESPDMIEFMPPALRNTKNILFGNMPEIYDFHNKIFLQNLESCLGSPDRVGFCFLERRKDFQMYEKYCQNKPRSESLWRQFSDSAFFQECQRKLDHKLGLDSYLLKPVQRLTKYQLLLKELLKFSNNSDGIQELQEALDSMLDLLKSVNDSMHQTAITGYDGDINEFGKVLMQGSFSVWTGHKKGPTKMKDLARFKPMQRHLFLYEKAIIFCKKREDHGYGYDKTPSYSFKHFLKMNAVGITENVKGDPRKFEIWYSGREEVYVVQSPTVDQKMAWLNEIRTILTKQQELIKVEKKQQNNSTDQTQLTPQLSDRKQQRASVSSEENDSEYSSASLLDSLLFSPQNKQTRSWPGMSQSVEICEGIEDWTCNTYLCNNSDTEEEDGPNLSPGKYKALADYKKRSADDLMVKHGEVIELIHKDRDGRCSPNSPLKPVSLVEERTVRSRIGAAWSMAEDKRLVKNLSRRKEGWIPSKNLQIILGDAGFRNAKVSDAALCNTRKLSSP</sequence>
<evidence type="ECO:0000259" key="11">
    <source>
        <dbReference type="PROSITE" id="PS50010"/>
    </source>
</evidence>
<evidence type="ECO:0000256" key="7">
    <source>
        <dbReference type="PROSITE-ProRule" id="PRU00192"/>
    </source>
</evidence>
<feature type="domain" description="CRAL-TRIO" evidence="12">
    <location>
        <begin position="24"/>
        <end position="196"/>
    </location>
</feature>
<dbReference type="Pfam" id="PF23289">
    <property type="entry name" value="Spectrin_5"/>
    <property type="match status" value="1"/>
</dbReference>
<evidence type="ECO:0000259" key="10">
    <source>
        <dbReference type="PROSITE" id="PS50003"/>
    </source>
</evidence>
<dbReference type="Gene3D" id="2.30.30.40">
    <property type="entry name" value="SH3 Domains"/>
    <property type="match status" value="1"/>
</dbReference>
<evidence type="ECO:0000256" key="1">
    <source>
        <dbReference type="ARBA" id="ARBA00004496"/>
    </source>
</evidence>
<gene>
    <name evidence="13" type="ORF">NDU88_002158</name>
</gene>
<dbReference type="SMART" id="SM00516">
    <property type="entry name" value="SEC14"/>
    <property type="match status" value="1"/>
</dbReference>
<dbReference type="PANTHER" id="PTHR22826:SF146">
    <property type="entry name" value="PROTO-ONCOGENE DBL"/>
    <property type="match status" value="1"/>
</dbReference>
<evidence type="ECO:0000256" key="3">
    <source>
        <dbReference type="ARBA" id="ARBA00022490"/>
    </source>
</evidence>
<feature type="domain" description="PH" evidence="10">
    <location>
        <begin position="815"/>
        <end position="931"/>
    </location>
</feature>
<keyword evidence="2 7" id="KW-0728">SH3 domain</keyword>
<dbReference type="AlphaFoldDB" id="A0AAV7VBQ3"/>
<dbReference type="InterPro" id="IPR056466">
    <property type="entry name" value="Spectrin_DBS"/>
</dbReference>
<accession>A0AAV7VBQ3</accession>
<dbReference type="FunFam" id="2.30.29.30:FF:000078">
    <property type="entry name" value="Guanine nucleotide exchange factor DBS"/>
    <property type="match status" value="1"/>
</dbReference>
<dbReference type="GO" id="GO:0005737">
    <property type="term" value="C:cytoplasm"/>
    <property type="evidence" value="ECO:0007669"/>
    <property type="project" value="UniProtKB-SubCell"/>
</dbReference>
<dbReference type="SUPFAM" id="SSF48065">
    <property type="entry name" value="DBL homology domain (DH-domain)"/>
    <property type="match status" value="1"/>
</dbReference>
<dbReference type="InterPro" id="IPR055251">
    <property type="entry name" value="SOS1_NGEF_PH"/>
</dbReference>
<dbReference type="Pfam" id="PF13716">
    <property type="entry name" value="CRAL_TRIO_2"/>
    <property type="match status" value="1"/>
</dbReference>
<protein>
    <recommendedName>
        <fullName evidence="15">Proto-oncogene DBL</fullName>
    </recommendedName>
</protein>
<dbReference type="SUPFAM" id="SSF50729">
    <property type="entry name" value="PH domain-like"/>
    <property type="match status" value="1"/>
</dbReference>
<evidence type="ECO:0000313" key="13">
    <source>
        <dbReference type="EMBL" id="KAJ1198316.1"/>
    </source>
</evidence>
<dbReference type="PROSITE" id="PS50002">
    <property type="entry name" value="SH3"/>
    <property type="match status" value="1"/>
</dbReference>
<evidence type="ECO:0000256" key="4">
    <source>
        <dbReference type="ARBA" id="ARBA00022553"/>
    </source>
</evidence>
<dbReference type="PROSITE" id="PS00741">
    <property type="entry name" value="DH_1"/>
    <property type="match status" value="1"/>
</dbReference>
<dbReference type="Gene3D" id="2.30.29.30">
    <property type="entry name" value="Pleckstrin-homology domain (PH domain)/Phosphotyrosine-binding domain (PTB)"/>
    <property type="match status" value="1"/>
</dbReference>
<dbReference type="CDD" id="cd00160">
    <property type="entry name" value="RhoGEF"/>
    <property type="match status" value="1"/>
</dbReference>
<dbReference type="GO" id="GO:0005085">
    <property type="term" value="F:guanyl-nucleotide exchange factor activity"/>
    <property type="evidence" value="ECO:0007669"/>
    <property type="project" value="UniProtKB-KW"/>
</dbReference>
<dbReference type="Pfam" id="PF00621">
    <property type="entry name" value="RhoGEF"/>
    <property type="match status" value="1"/>
</dbReference>
<dbReference type="InterPro" id="IPR036865">
    <property type="entry name" value="CRAL-TRIO_dom_sf"/>
</dbReference>
<dbReference type="PROSITE" id="PS50003">
    <property type="entry name" value="PH_DOMAIN"/>
    <property type="match status" value="1"/>
</dbReference>
<evidence type="ECO:0000313" key="14">
    <source>
        <dbReference type="Proteomes" id="UP001066276"/>
    </source>
</evidence>
<dbReference type="CDD" id="cd00170">
    <property type="entry name" value="SEC14"/>
    <property type="match status" value="1"/>
</dbReference>
<dbReference type="SMART" id="SM00150">
    <property type="entry name" value="SPEC"/>
    <property type="match status" value="1"/>
</dbReference>
<proteinExistence type="inferred from homology"/>
<comment type="caution">
    <text evidence="13">The sequence shown here is derived from an EMBL/GenBank/DDBJ whole genome shotgun (WGS) entry which is preliminary data.</text>
</comment>
<evidence type="ECO:0000256" key="2">
    <source>
        <dbReference type="ARBA" id="ARBA00022443"/>
    </source>
</evidence>
<dbReference type="Pfam" id="PF22697">
    <property type="entry name" value="SOS1_NGEF_PH"/>
    <property type="match status" value="1"/>
</dbReference>
<keyword evidence="3" id="KW-0963">Cytoplasm</keyword>
<evidence type="ECO:0000256" key="6">
    <source>
        <dbReference type="ARBA" id="ARBA00049987"/>
    </source>
</evidence>
<evidence type="ECO:0000259" key="9">
    <source>
        <dbReference type="PROSITE" id="PS50002"/>
    </source>
</evidence>
<dbReference type="Gene3D" id="1.20.900.10">
    <property type="entry name" value="Dbl homology (DH) domain"/>
    <property type="match status" value="1"/>
</dbReference>
<dbReference type="SMART" id="SM00325">
    <property type="entry name" value="RhoGEF"/>
    <property type="match status" value="1"/>
</dbReference>
<dbReference type="InterPro" id="IPR001331">
    <property type="entry name" value="GDS_CDC24_CS"/>
</dbReference>
<feature type="compositionally biased region" description="Polar residues" evidence="8">
    <location>
        <begin position="944"/>
        <end position="957"/>
    </location>
</feature>
<dbReference type="SUPFAM" id="SSF46966">
    <property type="entry name" value="Spectrin repeat"/>
    <property type="match status" value="1"/>
</dbReference>
<dbReference type="SUPFAM" id="SSF50044">
    <property type="entry name" value="SH3-domain"/>
    <property type="match status" value="1"/>
</dbReference>
<feature type="region of interest" description="Disordered" evidence="8">
    <location>
        <begin position="941"/>
        <end position="976"/>
    </location>
</feature>
<dbReference type="EMBL" id="JANPWB010000003">
    <property type="protein sequence ID" value="KAJ1198316.1"/>
    <property type="molecule type" value="Genomic_DNA"/>
</dbReference>